<dbReference type="InterPro" id="IPR007120">
    <property type="entry name" value="DNA-dir_RNAP_su2_dom"/>
</dbReference>
<dbReference type="InterPro" id="IPR014724">
    <property type="entry name" value="RNA_pol_RPB2_OB-fold"/>
</dbReference>
<evidence type="ECO:0000256" key="11">
    <source>
        <dbReference type="RuleBase" id="RU000434"/>
    </source>
</evidence>
<dbReference type="EC" id="2.7.7.6" evidence="12"/>
<reference evidence="19 20" key="1">
    <citation type="journal article" date="2018" name="MBio">
        <title>Comparative Genomics Reveals the Core Gene Toolbox for the Fungus-Insect Symbiosis.</title>
        <authorList>
            <person name="Wang Y."/>
            <person name="Stata M."/>
            <person name="Wang W."/>
            <person name="Stajich J.E."/>
            <person name="White M.M."/>
            <person name="Moncalvo J.M."/>
        </authorList>
    </citation>
    <scope>NUCLEOTIDE SEQUENCE [LARGE SCALE GENOMIC DNA]</scope>
    <source>
        <strain evidence="19 20">AUS-77-4</strain>
    </source>
</reference>
<dbReference type="Pfam" id="PF04561">
    <property type="entry name" value="RNA_pol_Rpb2_2"/>
    <property type="match status" value="1"/>
</dbReference>
<feature type="domain" description="RNA polymerase Rpb2" evidence="15">
    <location>
        <begin position="193"/>
        <end position="381"/>
    </location>
</feature>
<sequence length="1209" mass="135985">METKFGTLQRQHFATNPSDEFEYPELQKLGAPHIDSFNKIWESSGKNLPPLIDLAVADIGKVTVYDKKVDKSTGKYGNKLTYWFENVELFRPSHGGKDVTAGRNIYPSECRERASTYKGKLVARLHWSVNDGEVNVETKSLGFLPVMVKSNRCNIQGMGPREHIKHHEEAEEFGGYFIVNGGEKIIRMLIAPRRNHVTAIVRPSYSNRGPTFTSYATQIRCARKDQTSSSTTLHYLTSGNLMFRFSWYKQEYLIPVSLLLKALCETTDKEIFDSLIQTNIKDTYLKDQIELLLRTSKSYKVNTKAECLAFLGSKFRVVMGLPEDLTDEEVGKYLIEKVVMVHLGNWRDKFNMIIFMIRKLYALVTGECQPDNPDSMQHQELFLPGFLYLNVIKEKIQDIVSGIRGTTGFDLRSKPSSVKFTNALYVQKLFKKTPMDIGQKLQYFLATGNLASKTGMDLQQTTGFTMVAEKLNFLRYISHFQCVHRGSFFSTLKTTTIRKLLPESWGFMCPVHTPDGTPCGLLNHLAQKCEITTYTEDTRGVEKALLDLGVSYGLPSPHLVARSLIQDPETQKKDKNSLDESQFNEYVSVQIDGRIIGFCTVAQSKDIALKLRHLKILSASGESKYRIPFNLEIGYVPKMNGGQLPGLYIFSTPARFTRPVRHLASKKIDYIGSFEQVYMDIACLNEDIHPGITEYQEIEPTHILSSVANLTPFCDFNQSPRNMYQCQMGKQSMGTPAQALSRRADNKLYRLQNVQTPIVRPKLYDDFGIDGYPNGMNAVVAVLSYTGYDMEDAMIINKSGLERGFGYGSIYKTVAYNLAELRKKGEPITNHFMLGSDVSGNSIREKIDADGLPFVGTPLVEGDPVVAFFNETKNKTIIKAYKGEPCFVDTVRLVNTDTLAGGDPELQLVQITFRIPRSPVIGDKFSSRHGQKGVCSVKYPSIDLPFTESGMQPDVIINPHAFPSRMTIGMFVESLAGKSGALYGVAQDATPFQFDESHTAADYFGEQLKASGYNYHGNEPMYSGVTGKEMRADVYIGVVYYQRLRHMVKDKFQVRTTGPIDPLTRQPIKGRKRGGGIRLGEMERDSLLAHGTSFILQDRLINCSDYARVFVCRTCGSIISPVALPSTNLVNLDVEKNAQNLYTHKSNQNISEKYLRELSRQSIDRKTRLDVVCRICENPDITVVAIPFVLKYLATELASMNIKIGLTVS</sequence>
<dbReference type="InterPro" id="IPR015712">
    <property type="entry name" value="DNA-dir_RNA_pol_su2"/>
</dbReference>
<dbReference type="InterPro" id="IPR007641">
    <property type="entry name" value="RNA_pol_Rpb2_7"/>
</dbReference>
<keyword evidence="7" id="KW-0863">Zinc-finger</keyword>
<evidence type="ECO:0000256" key="9">
    <source>
        <dbReference type="ARBA" id="ARBA00023163"/>
    </source>
</evidence>
<dbReference type="InterPro" id="IPR007121">
    <property type="entry name" value="RNA_pol_bsu_CS"/>
</dbReference>
<dbReference type="EMBL" id="MBFT01000050">
    <property type="protein sequence ID" value="PVU99155.1"/>
    <property type="molecule type" value="Genomic_DNA"/>
</dbReference>
<evidence type="ECO:0000259" key="13">
    <source>
        <dbReference type="Pfam" id="PF00562"/>
    </source>
</evidence>
<dbReference type="InterPro" id="IPR007645">
    <property type="entry name" value="RNA_pol_Rpb2_3"/>
</dbReference>
<evidence type="ECO:0000259" key="17">
    <source>
        <dbReference type="Pfam" id="PF04565"/>
    </source>
</evidence>
<evidence type="ECO:0000256" key="8">
    <source>
        <dbReference type="ARBA" id="ARBA00022833"/>
    </source>
</evidence>
<dbReference type="AlphaFoldDB" id="A0A2T9Z3I3"/>
<evidence type="ECO:0000256" key="7">
    <source>
        <dbReference type="ARBA" id="ARBA00022771"/>
    </source>
</evidence>
<name>A0A2T9Z3I3_9FUNG</name>
<dbReference type="InterPro" id="IPR007642">
    <property type="entry name" value="RNA_pol_Rpb2_2"/>
</dbReference>
<dbReference type="FunFam" id="2.40.270.10:FF:000011">
    <property type="entry name" value="DNA-directed RNA polymerase subunit beta"/>
    <property type="match status" value="1"/>
</dbReference>
<dbReference type="Pfam" id="PF04563">
    <property type="entry name" value="RNA_pol_Rpb2_1"/>
    <property type="match status" value="1"/>
</dbReference>
<dbReference type="Gene3D" id="2.40.270.10">
    <property type="entry name" value="DNA-directed RNA polymerase, subunit 2, domain 6"/>
    <property type="match status" value="1"/>
</dbReference>
<evidence type="ECO:0000256" key="5">
    <source>
        <dbReference type="ARBA" id="ARBA00022695"/>
    </source>
</evidence>
<dbReference type="FunFam" id="3.90.1100.10:FF:000008">
    <property type="entry name" value="DNA-directed RNA polymerase subunit beta"/>
    <property type="match status" value="1"/>
</dbReference>
<evidence type="ECO:0000256" key="2">
    <source>
        <dbReference type="ARBA" id="ARBA00006835"/>
    </source>
</evidence>
<evidence type="ECO:0000313" key="20">
    <source>
        <dbReference type="Proteomes" id="UP000245699"/>
    </source>
</evidence>
<dbReference type="CDD" id="cd00653">
    <property type="entry name" value="RNA_pol_B_RPB2"/>
    <property type="match status" value="1"/>
</dbReference>
<keyword evidence="10" id="KW-0539">Nucleus</keyword>
<dbReference type="SUPFAM" id="SSF64484">
    <property type="entry name" value="beta and beta-prime subunits of DNA dependent RNA-polymerase"/>
    <property type="match status" value="1"/>
</dbReference>
<dbReference type="InterPro" id="IPR009674">
    <property type="entry name" value="Rpa2_dom_4"/>
</dbReference>
<evidence type="ECO:0000313" key="19">
    <source>
        <dbReference type="EMBL" id="PVU99155.1"/>
    </source>
</evidence>
<evidence type="ECO:0000256" key="1">
    <source>
        <dbReference type="ARBA" id="ARBA00004123"/>
    </source>
</evidence>
<evidence type="ECO:0000259" key="14">
    <source>
        <dbReference type="Pfam" id="PF04560"/>
    </source>
</evidence>
<dbReference type="PANTHER" id="PTHR20856">
    <property type="entry name" value="DNA-DIRECTED RNA POLYMERASE I SUBUNIT 2"/>
    <property type="match status" value="1"/>
</dbReference>
<comment type="catalytic activity">
    <reaction evidence="12">
        <text>RNA(n) + a ribonucleoside 5'-triphosphate = RNA(n+1) + diphosphate</text>
        <dbReference type="Rhea" id="RHEA:21248"/>
        <dbReference type="Rhea" id="RHEA-COMP:14527"/>
        <dbReference type="Rhea" id="RHEA-COMP:17342"/>
        <dbReference type="ChEBI" id="CHEBI:33019"/>
        <dbReference type="ChEBI" id="CHEBI:61557"/>
        <dbReference type="ChEBI" id="CHEBI:140395"/>
        <dbReference type="EC" id="2.7.7.6"/>
    </reaction>
</comment>
<keyword evidence="4 12" id="KW-0808">Transferase</keyword>
<dbReference type="STRING" id="61424.A0A2T9Z3I3"/>
<keyword evidence="20" id="KW-1185">Reference proteome</keyword>
<dbReference type="GO" id="GO:0003677">
    <property type="term" value="F:DNA binding"/>
    <property type="evidence" value="ECO:0007669"/>
    <property type="project" value="InterPro"/>
</dbReference>
<keyword evidence="8" id="KW-0862">Zinc</keyword>
<feature type="domain" description="RNA polymerase Rpb2" evidence="17">
    <location>
        <begin position="467"/>
        <end position="531"/>
    </location>
</feature>
<evidence type="ECO:0000259" key="16">
    <source>
        <dbReference type="Pfam" id="PF04563"/>
    </source>
</evidence>
<keyword evidence="9 12" id="KW-0804">Transcription</keyword>
<dbReference type="Gene3D" id="2.40.50.150">
    <property type="match status" value="1"/>
</dbReference>
<keyword evidence="3 12" id="KW-0240">DNA-directed RNA polymerase</keyword>
<accession>A0A2T9Z3I3</accession>
<gene>
    <name evidence="19" type="ORF">BB559_000950</name>
</gene>
<dbReference type="Pfam" id="PF04565">
    <property type="entry name" value="RNA_pol_Rpb2_3"/>
    <property type="match status" value="1"/>
</dbReference>
<proteinExistence type="inferred from homology"/>
<comment type="similarity">
    <text evidence="2 11">Belongs to the RNA polymerase beta chain family.</text>
</comment>
<dbReference type="Pfam" id="PF06883">
    <property type="entry name" value="RNA_pol_Rpa2_4"/>
    <property type="match status" value="1"/>
</dbReference>
<dbReference type="GO" id="GO:0032549">
    <property type="term" value="F:ribonucleoside binding"/>
    <property type="evidence" value="ECO:0007669"/>
    <property type="project" value="InterPro"/>
</dbReference>
<evidence type="ECO:0000259" key="18">
    <source>
        <dbReference type="Pfam" id="PF06883"/>
    </source>
</evidence>
<evidence type="ECO:0000256" key="12">
    <source>
        <dbReference type="RuleBase" id="RU363031"/>
    </source>
</evidence>
<dbReference type="InterPro" id="IPR037034">
    <property type="entry name" value="RNA_pol_Rpb2_2_sf"/>
</dbReference>
<dbReference type="GO" id="GO:0008270">
    <property type="term" value="F:zinc ion binding"/>
    <property type="evidence" value="ECO:0007669"/>
    <property type="project" value="UniProtKB-KW"/>
</dbReference>
<protein>
    <recommendedName>
        <fullName evidence="12">DNA-directed RNA polymerase subunit beta</fullName>
        <ecNumber evidence="12">2.7.7.6</ecNumber>
    </recommendedName>
</protein>
<dbReference type="InterPro" id="IPR007644">
    <property type="entry name" value="RNA_pol_bsu_protrusion"/>
</dbReference>
<evidence type="ECO:0000256" key="3">
    <source>
        <dbReference type="ARBA" id="ARBA00022478"/>
    </source>
</evidence>
<dbReference type="InterPro" id="IPR037033">
    <property type="entry name" value="DNA-dir_RNAP_su2_hyb_sf"/>
</dbReference>
<comment type="subcellular location">
    <subcellularLocation>
        <location evidence="1">Nucleus</location>
    </subcellularLocation>
</comment>
<dbReference type="GO" id="GO:0006351">
    <property type="term" value="P:DNA-templated transcription"/>
    <property type="evidence" value="ECO:0007669"/>
    <property type="project" value="InterPro"/>
</dbReference>
<evidence type="ECO:0000256" key="6">
    <source>
        <dbReference type="ARBA" id="ARBA00022723"/>
    </source>
</evidence>
<comment type="caution">
    <text evidence="19">The sequence shown here is derived from an EMBL/GenBank/DDBJ whole genome shotgun (WGS) entry which is preliminary data.</text>
</comment>
<dbReference type="PROSITE" id="PS01166">
    <property type="entry name" value="RNA_POL_BETA"/>
    <property type="match status" value="1"/>
</dbReference>
<organism evidence="19 20">
    <name type="scientific">Furculomyces boomerangus</name>
    <dbReference type="NCBI Taxonomy" id="61424"/>
    <lineage>
        <taxon>Eukaryota</taxon>
        <taxon>Fungi</taxon>
        <taxon>Fungi incertae sedis</taxon>
        <taxon>Zoopagomycota</taxon>
        <taxon>Kickxellomycotina</taxon>
        <taxon>Harpellomycetes</taxon>
        <taxon>Harpellales</taxon>
        <taxon>Harpellaceae</taxon>
        <taxon>Furculomyces</taxon>
    </lineage>
</organism>
<evidence type="ECO:0000256" key="10">
    <source>
        <dbReference type="ARBA" id="ARBA00023242"/>
    </source>
</evidence>
<dbReference type="Gene3D" id="3.90.1800.10">
    <property type="entry name" value="RNA polymerase alpha subunit dimerisation domain"/>
    <property type="match status" value="1"/>
</dbReference>
<evidence type="ECO:0000256" key="4">
    <source>
        <dbReference type="ARBA" id="ARBA00022679"/>
    </source>
</evidence>
<feature type="domain" description="RNA polymerase Rpb2" evidence="14">
    <location>
        <begin position="1075"/>
        <end position="1207"/>
    </location>
</feature>
<dbReference type="Gene3D" id="3.90.1100.10">
    <property type="match status" value="2"/>
</dbReference>
<dbReference type="Proteomes" id="UP000245699">
    <property type="component" value="Unassembled WGS sequence"/>
</dbReference>
<keyword evidence="5 12" id="KW-0548">Nucleotidyltransferase</keyword>
<dbReference type="GO" id="GO:0000428">
    <property type="term" value="C:DNA-directed RNA polymerase complex"/>
    <property type="evidence" value="ECO:0007669"/>
    <property type="project" value="UniProtKB-KW"/>
</dbReference>
<dbReference type="Gene3D" id="3.90.1110.10">
    <property type="entry name" value="RNA polymerase Rpb2, domain 2"/>
    <property type="match status" value="1"/>
</dbReference>
<dbReference type="Pfam" id="PF00562">
    <property type="entry name" value="RNA_pol_Rpb2_6"/>
    <property type="match status" value="1"/>
</dbReference>
<keyword evidence="6" id="KW-0479">Metal-binding</keyword>
<dbReference type="GO" id="GO:0005634">
    <property type="term" value="C:nucleus"/>
    <property type="evidence" value="ECO:0007669"/>
    <property type="project" value="UniProtKB-SubCell"/>
</dbReference>
<dbReference type="FunFam" id="3.90.1110.10:FF:000007">
    <property type="entry name" value="DNA-directed RNA polymerase subunit beta"/>
    <property type="match status" value="1"/>
</dbReference>
<evidence type="ECO:0000259" key="15">
    <source>
        <dbReference type="Pfam" id="PF04561"/>
    </source>
</evidence>
<feature type="domain" description="DNA-directed RNA polymerase subunit 2 hybrid-binding" evidence="13">
    <location>
        <begin position="707"/>
        <end position="1073"/>
    </location>
</feature>
<feature type="domain" description="DNA-directed RNA polymerase I subunit RPA2" evidence="18">
    <location>
        <begin position="596"/>
        <end position="658"/>
    </location>
</feature>
<dbReference type="GO" id="GO:0003899">
    <property type="term" value="F:DNA-directed RNA polymerase activity"/>
    <property type="evidence" value="ECO:0007669"/>
    <property type="project" value="UniProtKB-EC"/>
</dbReference>
<dbReference type="OrthoDB" id="10248617at2759"/>
<comment type="function">
    <text evidence="12">DNA-dependent RNA polymerase catalyzes the transcription of DNA into RNA using the four ribonucleoside triphosphates as substrates.</text>
</comment>
<feature type="domain" description="RNA polymerase beta subunit protrusion" evidence="16">
    <location>
        <begin position="29"/>
        <end position="406"/>
    </location>
</feature>
<dbReference type="Pfam" id="PF04560">
    <property type="entry name" value="RNA_pol_Rpb2_7"/>
    <property type="match status" value="1"/>
</dbReference>